<comment type="caution">
    <text evidence="1">The sequence shown here is derived from an EMBL/GenBank/DDBJ whole genome shotgun (WGS) entry which is preliminary data.</text>
</comment>
<evidence type="ECO:0000313" key="1">
    <source>
        <dbReference type="EMBL" id="MBL1080128.1"/>
    </source>
</evidence>
<sequence>MAPTSTTAPGNQTYLRFQSAAPNRHGRYPGIFALVNGLSRSGILTATREQFRQRENAWYQGNLQDPATIDPTVYDLGLHPGAVAWFKASAM</sequence>
<organism evidence="1 2">
    <name type="scientific">Nocardia acididurans</name>
    <dbReference type="NCBI Taxonomy" id="2802282"/>
    <lineage>
        <taxon>Bacteria</taxon>
        <taxon>Bacillati</taxon>
        <taxon>Actinomycetota</taxon>
        <taxon>Actinomycetes</taxon>
        <taxon>Mycobacteriales</taxon>
        <taxon>Nocardiaceae</taxon>
        <taxon>Nocardia</taxon>
    </lineage>
</organism>
<keyword evidence="2" id="KW-1185">Reference proteome</keyword>
<accession>A0ABS1MHI8</accession>
<gene>
    <name evidence="1" type="ORF">JK358_37615</name>
</gene>
<reference evidence="1 2" key="1">
    <citation type="submission" date="2021-01" db="EMBL/GenBank/DDBJ databases">
        <title>WGS of actinomycetes isolated from Thailand.</title>
        <authorList>
            <person name="Thawai C."/>
        </authorList>
    </citation>
    <scope>NUCLEOTIDE SEQUENCE [LARGE SCALE GENOMIC DNA]</scope>
    <source>
        <strain evidence="1 2">LPG 2</strain>
    </source>
</reference>
<protein>
    <submittedName>
        <fullName evidence="1">Uncharacterized protein</fullName>
    </submittedName>
</protein>
<dbReference type="EMBL" id="JAERRJ010000025">
    <property type="protein sequence ID" value="MBL1080128.1"/>
    <property type="molecule type" value="Genomic_DNA"/>
</dbReference>
<name>A0ABS1MHI8_9NOCA</name>
<dbReference type="Proteomes" id="UP000602198">
    <property type="component" value="Unassembled WGS sequence"/>
</dbReference>
<evidence type="ECO:0000313" key="2">
    <source>
        <dbReference type="Proteomes" id="UP000602198"/>
    </source>
</evidence>
<proteinExistence type="predicted"/>
<dbReference type="RefSeq" id="WP_201958329.1">
    <property type="nucleotide sequence ID" value="NZ_JAERRJ010000025.1"/>
</dbReference>